<feature type="domain" description="Ion transport" evidence="6">
    <location>
        <begin position="373"/>
        <end position="613"/>
    </location>
</feature>
<dbReference type="Proteomes" id="UP000887566">
    <property type="component" value="Unplaced"/>
</dbReference>
<dbReference type="GO" id="GO:0005886">
    <property type="term" value="C:plasma membrane"/>
    <property type="evidence" value="ECO:0007669"/>
    <property type="project" value="TreeGrafter"/>
</dbReference>
<evidence type="ECO:0000256" key="5">
    <source>
        <dbReference type="SAM" id="Phobius"/>
    </source>
</evidence>
<sequence>REEKAELFKEALANDQVEFVKLFADYGAKEKFLTVEQLRNVYIKTLQRQEALHMRLVLKNMKLWVDDGNIHLHHIHAVVKKFTRLYDDPLYFKDKPDKSKDTKKSTSQKPNAQECFDHPFRELFIWAVLFNRKQLALFFWENCDDPLSVALLGCLLCKGMKRKTKKLCEPVADEFRELKRELQRLAIGIVDQAYLVDRENAMLIVQLPIKTIGNLDSMAVASIARAQAYFNSNCCEQVISKQWKRGFDASGLRIVLSTFLFPSFLLTHFDKSPTLLVRPHSDSSNHAENDATDGMGTCIASVGTSKLVKIPAMRPTVQCHPSTDTNRSYPKMATDEDPMRKIKEEPSMLSCRKKCYTFYTSPVVKFTLHMTAFLLYMALYASVMLFYYPNTEEYWRVQWQEIVLYLWQVTFVCEMYRKIITTPGDCISTRFQDWWRNGAFGTWNRMDIFSVIISVIAFILRCFSTTFPFARFLMLVAMLLYFQRVCKLFLVNSYLGPKVIMIKKMAADLCLFLLMLMVFFLSYTISVQSLMHPNRPLYWGIGWDLFQQGIWQTFGELNDESTSGQIENCTDAQLTFPPEGSWDCFMRVYPIPLFLAVYLFFGSILLINMLIAAFT</sequence>
<dbReference type="InterPro" id="IPR005821">
    <property type="entry name" value="Ion_trans_dom"/>
</dbReference>
<accession>A0A914XRN8</accession>
<dbReference type="GO" id="GO:0005509">
    <property type="term" value="F:calcium ion binding"/>
    <property type="evidence" value="ECO:0007669"/>
    <property type="project" value="InterPro"/>
</dbReference>
<dbReference type="InterPro" id="IPR003915">
    <property type="entry name" value="PKD_2"/>
</dbReference>
<evidence type="ECO:0000313" key="9">
    <source>
        <dbReference type="WBParaSite" id="PSAMB.scaffold9229size5199.g32237.t1"/>
    </source>
</evidence>
<dbReference type="PRINTS" id="PR01433">
    <property type="entry name" value="POLYCYSTIN2"/>
</dbReference>
<feature type="domain" description="TRPM-like" evidence="7">
    <location>
        <begin position="8"/>
        <end position="230"/>
    </location>
</feature>
<dbReference type="InterPro" id="IPR050927">
    <property type="entry name" value="TRPM"/>
</dbReference>
<feature type="transmembrane region" description="Helical" evidence="5">
    <location>
        <begin position="366"/>
        <end position="388"/>
    </location>
</feature>
<evidence type="ECO:0000256" key="3">
    <source>
        <dbReference type="ARBA" id="ARBA00022989"/>
    </source>
</evidence>
<organism evidence="8 9">
    <name type="scientific">Plectus sambesii</name>
    <dbReference type="NCBI Taxonomy" id="2011161"/>
    <lineage>
        <taxon>Eukaryota</taxon>
        <taxon>Metazoa</taxon>
        <taxon>Ecdysozoa</taxon>
        <taxon>Nematoda</taxon>
        <taxon>Chromadorea</taxon>
        <taxon>Plectida</taxon>
        <taxon>Plectina</taxon>
        <taxon>Plectoidea</taxon>
        <taxon>Plectidae</taxon>
        <taxon>Plectus</taxon>
    </lineage>
</organism>
<dbReference type="PANTHER" id="PTHR13800">
    <property type="entry name" value="TRANSIENT RECEPTOR POTENTIAL CATION CHANNEL, SUBFAMILY M, MEMBER 6"/>
    <property type="match status" value="1"/>
</dbReference>
<keyword evidence="2 5" id="KW-0812">Transmembrane</keyword>
<dbReference type="GO" id="GO:0005261">
    <property type="term" value="F:monoatomic cation channel activity"/>
    <property type="evidence" value="ECO:0007669"/>
    <property type="project" value="TreeGrafter"/>
</dbReference>
<feature type="transmembrane region" description="Helical" evidence="5">
    <location>
        <begin position="506"/>
        <end position="525"/>
    </location>
</feature>
<evidence type="ECO:0000259" key="7">
    <source>
        <dbReference type="Pfam" id="PF25508"/>
    </source>
</evidence>
<dbReference type="InterPro" id="IPR057366">
    <property type="entry name" value="TRPM-like"/>
</dbReference>
<evidence type="ECO:0000256" key="4">
    <source>
        <dbReference type="ARBA" id="ARBA00023136"/>
    </source>
</evidence>
<protein>
    <submittedName>
        <fullName evidence="9">Ion transport domain-containing protein</fullName>
    </submittedName>
</protein>
<evidence type="ECO:0000259" key="6">
    <source>
        <dbReference type="Pfam" id="PF00520"/>
    </source>
</evidence>
<reference evidence="9" key="1">
    <citation type="submission" date="2022-11" db="UniProtKB">
        <authorList>
            <consortium name="WormBaseParasite"/>
        </authorList>
    </citation>
    <scope>IDENTIFICATION</scope>
</reference>
<evidence type="ECO:0000256" key="1">
    <source>
        <dbReference type="ARBA" id="ARBA00004141"/>
    </source>
</evidence>
<keyword evidence="8" id="KW-1185">Reference proteome</keyword>
<proteinExistence type="predicted"/>
<dbReference type="AlphaFoldDB" id="A0A914XRN8"/>
<dbReference type="GO" id="GO:0030001">
    <property type="term" value="P:metal ion transport"/>
    <property type="evidence" value="ECO:0007669"/>
    <property type="project" value="TreeGrafter"/>
</dbReference>
<feature type="transmembrane region" description="Helical" evidence="5">
    <location>
        <begin position="446"/>
        <end position="466"/>
    </location>
</feature>
<evidence type="ECO:0000313" key="8">
    <source>
        <dbReference type="Proteomes" id="UP000887566"/>
    </source>
</evidence>
<evidence type="ECO:0000256" key="2">
    <source>
        <dbReference type="ARBA" id="ARBA00022692"/>
    </source>
</evidence>
<dbReference type="WBParaSite" id="PSAMB.scaffold9229size5199.g32237.t1">
    <property type="protein sequence ID" value="PSAMB.scaffold9229size5199.g32237.t1"/>
    <property type="gene ID" value="PSAMB.scaffold9229size5199.g32237"/>
</dbReference>
<dbReference type="PANTHER" id="PTHR13800:SF43">
    <property type="entry name" value="ION_TRANS DOMAIN-CONTAINING PROTEIN"/>
    <property type="match status" value="1"/>
</dbReference>
<dbReference type="Pfam" id="PF25508">
    <property type="entry name" value="TRPM2"/>
    <property type="match status" value="1"/>
</dbReference>
<dbReference type="Pfam" id="PF00520">
    <property type="entry name" value="Ion_trans"/>
    <property type="match status" value="1"/>
</dbReference>
<keyword evidence="4 5" id="KW-0472">Membrane</keyword>
<keyword evidence="3 5" id="KW-1133">Transmembrane helix</keyword>
<feature type="transmembrane region" description="Helical" evidence="5">
    <location>
        <begin position="472"/>
        <end position="494"/>
    </location>
</feature>
<feature type="transmembrane region" description="Helical" evidence="5">
    <location>
        <begin position="591"/>
        <end position="614"/>
    </location>
</feature>
<name>A0A914XRN8_9BILA</name>
<comment type="subcellular location">
    <subcellularLocation>
        <location evidence="1">Membrane</location>
        <topology evidence="1">Multi-pass membrane protein</topology>
    </subcellularLocation>
</comment>